<accession>A0AAE0EZR2</accession>
<reference evidence="2 4" key="1">
    <citation type="journal article" date="2015" name="Genome Biol. Evol.">
        <title>Comparative Genomics of a Bacterivorous Green Alga Reveals Evolutionary Causalities and Consequences of Phago-Mixotrophic Mode of Nutrition.</title>
        <authorList>
            <person name="Burns J.A."/>
            <person name="Paasch A."/>
            <person name="Narechania A."/>
            <person name="Kim E."/>
        </authorList>
    </citation>
    <scope>NUCLEOTIDE SEQUENCE [LARGE SCALE GENOMIC DNA]</scope>
    <source>
        <strain evidence="2">PLY_AMNH</strain>
    </source>
</reference>
<evidence type="ECO:0000256" key="1">
    <source>
        <dbReference type="SAM" id="MobiDB-lite"/>
    </source>
</evidence>
<reference evidence="2" key="2">
    <citation type="submission" date="2023-06" db="EMBL/GenBank/DDBJ databases">
        <title>Long-read-based genome assembly of the green algal bacterivore Cymbomonas tetramitiformis.</title>
        <authorList>
            <person name="Gyaltshen Y."/>
            <person name="Rozenberg A."/>
            <person name="Paasch A."/>
            <person name="Burns J.A."/>
            <person name="Warring S."/>
            <person name="Larson R."/>
            <person name="Maurer-Alcala X."/>
            <person name="Dacks J."/>
            <person name="Kim E."/>
        </authorList>
    </citation>
    <scope>NUCLEOTIDE SEQUENCE</scope>
    <source>
        <strain evidence="2">PLY_AMNH</strain>
    </source>
</reference>
<keyword evidence="4" id="KW-1185">Reference proteome</keyword>
<dbReference type="Proteomes" id="UP001190700">
    <property type="component" value="Unassembled WGS sequence"/>
</dbReference>
<dbReference type="AlphaFoldDB" id="A0AAE0EZR2"/>
<name>A0AAE0EZR2_9CHLO</name>
<protein>
    <submittedName>
        <fullName evidence="2">Uncharacterized protein</fullName>
    </submittedName>
</protein>
<comment type="caution">
    <text evidence="2">The sequence shown here is derived from an EMBL/GenBank/DDBJ whole genome shotgun (WGS) entry which is preliminary data.</text>
</comment>
<evidence type="ECO:0000313" key="3">
    <source>
        <dbReference type="EMBL" id="KAK3252088.1"/>
    </source>
</evidence>
<sequence length="111" mass="12578">MNRKRAKDAISSSDSDDSSQWSSSSSDEPDTVARPRRVSGDTQFLWGERRRKLRAKKEELDSEQEKIIAAKARLAHNTNKLRKVKAALFKLATACEQLMNSVQNIVEENDT</sequence>
<feature type="region of interest" description="Disordered" evidence="1">
    <location>
        <begin position="1"/>
        <end position="40"/>
    </location>
</feature>
<organism evidence="2 4">
    <name type="scientific">Cymbomonas tetramitiformis</name>
    <dbReference type="NCBI Taxonomy" id="36881"/>
    <lineage>
        <taxon>Eukaryota</taxon>
        <taxon>Viridiplantae</taxon>
        <taxon>Chlorophyta</taxon>
        <taxon>Pyramimonadophyceae</taxon>
        <taxon>Pyramimonadales</taxon>
        <taxon>Pyramimonadaceae</taxon>
        <taxon>Cymbomonas</taxon>
    </lineage>
</organism>
<dbReference type="EMBL" id="LGRX02025641">
    <property type="protein sequence ID" value="KAK3252088.1"/>
    <property type="molecule type" value="Genomic_DNA"/>
</dbReference>
<dbReference type="EMBL" id="LGRX02030094">
    <property type="protein sequence ID" value="KAK3246159.1"/>
    <property type="molecule type" value="Genomic_DNA"/>
</dbReference>
<gene>
    <name evidence="3" type="ORF">CYMTET_38646</name>
    <name evidence="2" type="ORF">CYMTET_44301</name>
</gene>
<proteinExistence type="predicted"/>
<evidence type="ECO:0000313" key="4">
    <source>
        <dbReference type="Proteomes" id="UP001190700"/>
    </source>
</evidence>
<evidence type="ECO:0000313" key="2">
    <source>
        <dbReference type="EMBL" id="KAK3246159.1"/>
    </source>
</evidence>